<evidence type="ECO:0000256" key="4">
    <source>
        <dbReference type="ARBA" id="ARBA00022857"/>
    </source>
</evidence>
<feature type="binding site" evidence="13">
    <location>
        <position position="135"/>
    </location>
    <ligand>
        <name>(S)-2,3,4,5-tetrahydrodipicolinate</name>
        <dbReference type="ChEBI" id="CHEBI:16845"/>
    </ligand>
</feature>
<dbReference type="PATRIC" id="fig|453.4.peg.263"/>
<dbReference type="InterPro" id="IPR022663">
    <property type="entry name" value="DapB_C"/>
</dbReference>
<evidence type="ECO:0000256" key="7">
    <source>
        <dbReference type="ARBA" id="ARBA00023027"/>
    </source>
</evidence>
<evidence type="ECO:0000256" key="9">
    <source>
        <dbReference type="ARBA" id="ARBA00037922"/>
    </source>
</evidence>
<organism evidence="16 19">
    <name type="scientific">Legionella feeleii</name>
    <dbReference type="NCBI Taxonomy" id="453"/>
    <lineage>
        <taxon>Bacteria</taxon>
        <taxon>Pseudomonadati</taxon>
        <taxon>Pseudomonadota</taxon>
        <taxon>Gammaproteobacteria</taxon>
        <taxon>Legionellales</taxon>
        <taxon>Legionellaceae</taxon>
        <taxon>Legionella</taxon>
    </lineage>
</organism>
<evidence type="ECO:0000256" key="3">
    <source>
        <dbReference type="ARBA" id="ARBA00022605"/>
    </source>
</evidence>
<protein>
    <recommendedName>
        <fullName evidence="10 13">4-hydroxy-tetrahydrodipicolinate reductase</fullName>
        <shortName evidence="13">HTPA reductase</shortName>
        <ecNumber evidence="10 13">1.17.1.8</ecNumber>
    </recommendedName>
</protein>
<evidence type="ECO:0000259" key="15">
    <source>
        <dbReference type="Pfam" id="PF05173"/>
    </source>
</evidence>
<feature type="domain" description="Dihydrodipicolinate reductase N-terminal" evidence="14">
    <location>
        <begin position="4"/>
        <end position="107"/>
    </location>
</feature>
<keyword evidence="2 13" id="KW-0963">Cytoplasm</keyword>
<name>A0A0W0U9F7_9GAMM</name>
<dbReference type="GO" id="GO:0008839">
    <property type="term" value="F:4-hydroxy-tetrahydrodipicolinate reductase"/>
    <property type="evidence" value="ECO:0007669"/>
    <property type="project" value="UniProtKB-UniRule"/>
</dbReference>
<evidence type="ECO:0000256" key="5">
    <source>
        <dbReference type="ARBA" id="ARBA00022915"/>
    </source>
</evidence>
<dbReference type="EC" id="1.17.1.8" evidence="10 13"/>
<comment type="caution">
    <text evidence="13">Was originally thought to be a dihydrodipicolinate reductase (DHDPR), catalyzing the conversion of dihydrodipicolinate to tetrahydrodipicolinate. However, it was shown in E.coli that the substrate of the enzymatic reaction is not dihydrodipicolinate (DHDP) but in fact (2S,4S)-4-hydroxy-2,3,4,5-tetrahydrodipicolinic acid (HTPA), the product released by the DapA-catalyzed reaction.</text>
</comment>
<dbReference type="Proteomes" id="UP000251942">
    <property type="component" value="Unassembled WGS sequence"/>
</dbReference>
<comment type="catalytic activity">
    <reaction evidence="11 13">
        <text>(S)-2,3,4,5-tetrahydrodipicolinate + NADP(+) + H2O = (2S,4S)-4-hydroxy-2,3,4,5-tetrahydrodipicolinate + NADPH + H(+)</text>
        <dbReference type="Rhea" id="RHEA:35331"/>
        <dbReference type="ChEBI" id="CHEBI:15377"/>
        <dbReference type="ChEBI" id="CHEBI:15378"/>
        <dbReference type="ChEBI" id="CHEBI:16845"/>
        <dbReference type="ChEBI" id="CHEBI:57783"/>
        <dbReference type="ChEBI" id="CHEBI:58349"/>
        <dbReference type="ChEBI" id="CHEBI:67139"/>
        <dbReference type="EC" id="1.17.1.8"/>
    </reaction>
</comment>
<keyword evidence="7 13" id="KW-0520">NAD</keyword>
<keyword evidence="6 13" id="KW-0560">Oxidoreductase</keyword>
<reference evidence="16 19" key="1">
    <citation type="submission" date="2015-11" db="EMBL/GenBank/DDBJ databases">
        <title>Genomic analysis of 38 Legionella species identifies large and diverse effector repertoires.</title>
        <authorList>
            <person name="Burstein D."/>
            <person name="Amaro F."/>
            <person name="Zusman T."/>
            <person name="Lifshitz Z."/>
            <person name="Cohen O."/>
            <person name="Gilbert J.A."/>
            <person name="Pupko T."/>
            <person name="Shuman H.A."/>
            <person name="Segal G."/>
        </authorList>
    </citation>
    <scope>NUCLEOTIDE SEQUENCE [LARGE SCALE GENOMIC DNA]</scope>
    <source>
        <strain evidence="16 19">WO-44C</strain>
    </source>
</reference>
<evidence type="ECO:0000256" key="1">
    <source>
        <dbReference type="ARBA" id="ARBA00006642"/>
    </source>
</evidence>
<keyword evidence="3 13" id="KW-0028">Amino-acid biosynthesis</keyword>
<evidence type="ECO:0000256" key="2">
    <source>
        <dbReference type="ARBA" id="ARBA00022490"/>
    </source>
</evidence>
<dbReference type="PANTHER" id="PTHR20836">
    <property type="entry name" value="DIHYDRODIPICOLINATE REDUCTASE"/>
    <property type="match status" value="1"/>
</dbReference>
<feature type="binding site" evidence="13">
    <location>
        <begin position="144"/>
        <end position="145"/>
    </location>
    <ligand>
        <name>(S)-2,3,4,5-tetrahydrodipicolinate</name>
        <dbReference type="ChEBI" id="CHEBI:16845"/>
    </ligand>
</feature>
<dbReference type="Gene3D" id="3.40.50.720">
    <property type="entry name" value="NAD(P)-binding Rossmann-like Domain"/>
    <property type="match status" value="1"/>
</dbReference>
<evidence type="ECO:0000256" key="11">
    <source>
        <dbReference type="ARBA" id="ARBA00049080"/>
    </source>
</evidence>
<dbReference type="STRING" id="453.Lfee_0241"/>
<dbReference type="FunFam" id="3.30.360.10:FF:000009">
    <property type="entry name" value="4-hydroxy-tetrahydrodipicolinate reductase"/>
    <property type="match status" value="1"/>
</dbReference>
<dbReference type="Gene3D" id="3.30.360.10">
    <property type="entry name" value="Dihydrodipicolinate Reductase, domain 2"/>
    <property type="match status" value="1"/>
</dbReference>
<dbReference type="EMBL" id="LNYB01000009">
    <property type="protein sequence ID" value="KTD04153.1"/>
    <property type="molecule type" value="Genomic_DNA"/>
</dbReference>
<evidence type="ECO:0000256" key="13">
    <source>
        <dbReference type="HAMAP-Rule" id="MF_00102"/>
    </source>
</evidence>
<feature type="domain" description="Dihydrodipicolinate reductase C-terminal" evidence="15">
    <location>
        <begin position="111"/>
        <end position="243"/>
    </location>
</feature>
<evidence type="ECO:0000313" key="20">
    <source>
        <dbReference type="Proteomes" id="UP000251942"/>
    </source>
</evidence>
<dbReference type="AlphaFoldDB" id="A0A0W0U9F7"/>
<evidence type="ECO:0000256" key="10">
    <source>
        <dbReference type="ARBA" id="ARBA00038983"/>
    </source>
</evidence>
<dbReference type="RefSeq" id="WP_058443461.1">
    <property type="nucleotide sequence ID" value="NZ_CAAAHT010000023.1"/>
</dbReference>
<dbReference type="EMBL" id="UASS01000011">
    <property type="protein sequence ID" value="SPX60735.1"/>
    <property type="molecule type" value="Genomic_DNA"/>
</dbReference>
<keyword evidence="4 13" id="KW-0521">NADP</keyword>
<dbReference type="GO" id="GO:0050661">
    <property type="term" value="F:NADP binding"/>
    <property type="evidence" value="ECO:0007669"/>
    <property type="project" value="UniProtKB-UniRule"/>
</dbReference>
<dbReference type="SUPFAM" id="SSF51735">
    <property type="entry name" value="NAD(P)-binding Rossmann-fold domains"/>
    <property type="match status" value="1"/>
</dbReference>
<dbReference type="CDD" id="cd02274">
    <property type="entry name" value="DHDPR_N"/>
    <property type="match status" value="1"/>
</dbReference>
<dbReference type="InterPro" id="IPR000846">
    <property type="entry name" value="DapB_N"/>
</dbReference>
<gene>
    <name evidence="13 16" type="primary">dapB</name>
    <name evidence="16" type="ORF">Lfee_0241</name>
    <name evidence="18" type="ORF">NCTC11978_02920</name>
    <name evidence="17" type="ORF">NCTC12022_01468</name>
</gene>
<evidence type="ECO:0000313" key="18">
    <source>
        <dbReference type="EMBL" id="STX39715.1"/>
    </source>
</evidence>
<dbReference type="InterPro" id="IPR036291">
    <property type="entry name" value="NAD(P)-bd_dom_sf"/>
</dbReference>
<evidence type="ECO:0000256" key="8">
    <source>
        <dbReference type="ARBA" id="ARBA00023154"/>
    </source>
</evidence>
<dbReference type="OrthoDB" id="9790352at2"/>
<dbReference type="Proteomes" id="UP000054698">
    <property type="component" value="Unassembled WGS sequence"/>
</dbReference>
<feature type="active site" description="Proton donor" evidence="13">
    <location>
        <position position="138"/>
    </location>
</feature>
<dbReference type="Proteomes" id="UP000254033">
    <property type="component" value="Unassembled WGS sequence"/>
</dbReference>
<keyword evidence="8 13" id="KW-0457">Lysine biosynthesis</keyword>
<reference evidence="20 21" key="2">
    <citation type="submission" date="2018-06" db="EMBL/GenBank/DDBJ databases">
        <authorList>
            <consortium name="Pathogen Informatics"/>
            <person name="Doyle S."/>
        </authorList>
    </citation>
    <scope>NUCLEOTIDE SEQUENCE [LARGE SCALE GENOMIC DNA]</scope>
    <source>
        <strain evidence="18 21">NCTC11978</strain>
        <strain evidence="17 20">NCTC12022</strain>
    </source>
</reference>
<comment type="pathway">
    <text evidence="9 13">Amino-acid biosynthesis; L-lysine biosynthesis via DAP pathway; (S)-tetrahydrodipicolinate from L-aspartate: step 4/4.</text>
</comment>
<dbReference type="GO" id="GO:0009089">
    <property type="term" value="P:lysine biosynthetic process via diaminopimelate"/>
    <property type="evidence" value="ECO:0007669"/>
    <property type="project" value="UniProtKB-UniRule"/>
</dbReference>
<dbReference type="NCBIfam" id="TIGR00036">
    <property type="entry name" value="dapB"/>
    <property type="match status" value="1"/>
</dbReference>
<dbReference type="GO" id="GO:0051287">
    <property type="term" value="F:NAD binding"/>
    <property type="evidence" value="ECO:0007669"/>
    <property type="project" value="UniProtKB-UniRule"/>
</dbReference>
<comment type="similarity">
    <text evidence="1 13">Belongs to the DapB family.</text>
</comment>
<evidence type="ECO:0000313" key="16">
    <source>
        <dbReference type="EMBL" id="KTD04153.1"/>
    </source>
</evidence>
<keyword evidence="5 13" id="KW-0220">Diaminopimelate biosynthesis</keyword>
<comment type="subunit">
    <text evidence="13">Homotetramer.</text>
</comment>
<comment type="caution">
    <text evidence="13">Lacks conserved residue(s) required for the propagation of feature annotation.</text>
</comment>
<comment type="function">
    <text evidence="13">Catalyzes the conversion of 4-hydroxy-tetrahydrodipicolinate (HTPA) to tetrahydrodipicolinate.</text>
</comment>
<dbReference type="GO" id="GO:0016726">
    <property type="term" value="F:oxidoreductase activity, acting on CH or CH2 groups, NAD or NADP as acceptor"/>
    <property type="evidence" value="ECO:0007669"/>
    <property type="project" value="UniProtKB-UniRule"/>
</dbReference>
<evidence type="ECO:0000313" key="21">
    <source>
        <dbReference type="Proteomes" id="UP000254033"/>
    </source>
</evidence>
<dbReference type="PIRSF" id="PIRSF000161">
    <property type="entry name" value="DHPR"/>
    <property type="match status" value="1"/>
</dbReference>
<sequence length="245" mass="26741">MPARVIVNGAQGKMGVLACETIKNHPDFELVAGLGRQDNLRQAIREKQAAIVVDLTRADSVYENSVTIIESGAHPVIGTSGLVEEQIQHLQRLCAEQQLGGIIVPNFSIAAVLMMRFAAQAARFLPEVEIIEAHHQQKFDAPSGTAMKTAEMIAKARGQDKKELPSHELILGVRGGSHQNVPIHSLRLPGILARQQVIFGSRGETLTLTHDSIDRASFMPGIILSCQRVQQLDSLYYGLEQLLDA</sequence>
<feature type="binding site" evidence="13">
    <location>
        <begin position="78"/>
        <end position="80"/>
    </location>
    <ligand>
        <name>NAD(+)</name>
        <dbReference type="ChEBI" id="CHEBI:57540"/>
    </ligand>
</feature>
<dbReference type="HAMAP" id="MF_00102">
    <property type="entry name" value="DapB"/>
    <property type="match status" value="1"/>
</dbReference>
<evidence type="ECO:0000313" key="17">
    <source>
        <dbReference type="EMBL" id="SPX60735.1"/>
    </source>
</evidence>
<dbReference type="Pfam" id="PF05173">
    <property type="entry name" value="DapB_C"/>
    <property type="match status" value="1"/>
</dbReference>
<evidence type="ECO:0000313" key="19">
    <source>
        <dbReference type="Proteomes" id="UP000054698"/>
    </source>
</evidence>
<proteinExistence type="inferred from homology"/>
<feature type="binding site" evidence="13">
    <location>
        <begin position="9"/>
        <end position="14"/>
    </location>
    <ligand>
        <name>NAD(+)</name>
        <dbReference type="ChEBI" id="CHEBI:57540"/>
    </ligand>
</feature>
<dbReference type="GO" id="GO:0005829">
    <property type="term" value="C:cytosol"/>
    <property type="evidence" value="ECO:0007669"/>
    <property type="project" value="TreeGrafter"/>
</dbReference>
<dbReference type="PROSITE" id="PS01298">
    <property type="entry name" value="DAPB"/>
    <property type="match status" value="1"/>
</dbReference>
<dbReference type="PANTHER" id="PTHR20836:SF0">
    <property type="entry name" value="4-HYDROXY-TETRAHYDRODIPICOLINATE REDUCTASE 1, CHLOROPLASTIC-RELATED"/>
    <property type="match status" value="1"/>
</dbReference>
<dbReference type="UniPathway" id="UPA00034">
    <property type="reaction ID" value="UER00018"/>
</dbReference>
<dbReference type="InterPro" id="IPR022664">
    <property type="entry name" value="DapB_N_CS"/>
</dbReference>
<keyword evidence="19" id="KW-1185">Reference proteome</keyword>
<dbReference type="InterPro" id="IPR023940">
    <property type="entry name" value="DHDPR_bac"/>
</dbReference>
<dbReference type="SUPFAM" id="SSF55347">
    <property type="entry name" value="Glyceraldehyde-3-phosphate dehydrogenase-like, C-terminal domain"/>
    <property type="match status" value="1"/>
</dbReference>
<evidence type="ECO:0000256" key="12">
    <source>
        <dbReference type="ARBA" id="ARBA00049396"/>
    </source>
</evidence>
<evidence type="ECO:0000259" key="14">
    <source>
        <dbReference type="Pfam" id="PF01113"/>
    </source>
</evidence>
<evidence type="ECO:0000256" key="6">
    <source>
        <dbReference type="ARBA" id="ARBA00023002"/>
    </source>
</evidence>
<accession>A0A0W0U9F7</accession>
<dbReference type="GO" id="GO:0019877">
    <property type="term" value="P:diaminopimelate biosynthetic process"/>
    <property type="evidence" value="ECO:0007669"/>
    <property type="project" value="UniProtKB-UniRule"/>
</dbReference>
<feature type="binding site" evidence="13">
    <location>
        <begin position="104"/>
        <end position="107"/>
    </location>
    <ligand>
        <name>NAD(+)</name>
        <dbReference type="ChEBI" id="CHEBI:57540"/>
    </ligand>
</feature>
<dbReference type="Pfam" id="PF01113">
    <property type="entry name" value="DapB_N"/>
    <property type="match status" value="1"/>
</dbReference>
<comment type="catalytic activity">
    <reaction evidence="12 13">
        <text>(S)-2,3,4,5-tetrahydrodipicolinate + NAD(+) + H2O = (2S,4S)-4-hydroxy-2,3,4,5-tetrahydrodipicolinate + NADH + H(+)</text>
        <dbReference type="Rhea" id="RHEA:35323"/>
        <dbReference type="ChEBI" id="CHEBI:15377"/>
        <dbReference type="ChEBI" id="CHEBI:15378"/>
        <dbReference type="ChEBI" id="CHEBI:16845"/>
        <dbReference type="ChEBI" id="CHEBI:57540"/>
        <dbReference type="ChEBI" id="CHEBI:57945"/>
        <dbReference type="ChEBI" id="CHEBI:67139"/>
        <dbReference type="EC" id="1.17.1.8"/>
    </reaction>
</comment>
<comment type="subcellular location">
    <subcellularLocation>
        <location evidence="13">Cytoplasm</location>
    </subcellularLocation>
</comment>
<feature type="active site" description="Proton donor/acceptor" evidence="13">
    <location>
        <position position="134"/>
    </location>
</feature>
<dbReference type="EMBL" id="UGNY01000001">
    <property type="protein sequence ID" value="STX39715.1"/>
    <property type="molecule type" value="Genomic_DNA"/>
</dbReference>